<dbReference type="PROSITE" id="PS00086">
    <property type="entry name" value="CYTOCHROME_P450"/>
    <property type="match status" value="1"/>
</dbReference>
<evidence type="ECO:0000256" key="8">
    <source>
        <dbReference type="ARBA" id="ARBA00022955"/>
    </source>
</evidence>
<keyword evidence="12 25" id="KW-0503">Monooxygenase</keyword>
<dbReference type="GO" id="GO:0016125">
    <property type="term" value="P:sterol metabolic process"/>
    <property type="evidence" value="ECO:0007669"/>
    <property type="project" value="TreeGrafter"/>
</dbReference>
<feature type="binding site" description="axial binding residue" evidence="24">
    <location>
        <position position="436"/>
    </location>
    <ligand>
        <name>heme</name>
        <dbReference type="ChEBI" id="CHEBI:30413"/>
    </ligand>
    <ligandPart>
        <name>Fe</name>
        <dbReference type="ChEBI" id="CHEBI:18248"/>
    </ligandPart>
</feature>
<keyword evidence="5 24" id="KW-0349">Heme</keyword>
<dbReference type="CDD" id="cd11043">
    <property type="entry name" value="CYP90-like"/>
    <property type="match status" value="1"/>
</dbReference>
<dbReference type="GO" id="GO:0048443">
    <property type="term" value="P:stamen development"/>
    <property type="evidence" value="ECO:0007669"/>
    <property type="project" value="UniProtKB-ARBA"/>
</dbReference>
<evidence type="ECO:0000256" key="17">
    <source>
        <dbReference type="ARBA" id="ARBA00060577"/>
    </source>
</evidence>
<dbReference type="GO" id="GO:0005789">
    <property type="term" value="C:endoplasmic reticulum membrane"/>
    <property type="evidence" value="ECO:0007669"/>
    <property type="project" value="UniProtKB-SubCell"/>
</dbReference>
<keyword evidence="23" id="KW-0444">Lipid biosynthesis</keyword>
<dbReference type="OrthoDB" id="3945418at2759"/>
<evidence type="ECO:0000256" key="3">
    <source>
        <dbReference type="ARBA" id="ARBA00004972"/>
    </source>
</evidence>
<dbReference type="InterPro" id="IPR001128">
    <property type="entry name" value="Cyt_P450"/>
</dbReference>
<dbReference type="GO" id="GO:0016709">
    <property type="term" value="F:oxidoreductase activity, acting on paired donors, with incorporation or reduction of molecular oxygen, NAD(P)H as one donor, and incorporation of one atom of oxygen"/>
    <property type="evidence" value="ECO:0007669"/>
    <property type="project" value="UniProtKB-ARBA"/>
</dbReference>
<dbReference type="AlphaFoldDB" id="A0A834W8R0"/>
<organism evidence="27 28">
    <name type="scientific">Senna tora</name>
    <dbReference type="NCBI Taxonomy" id="362788"/>
    <lineage>
        <taxon>Eukaryota</taxon>
        <taxon>Viridiplantae</taxon>
        <taxon>Streptophyta</taxon>
        <taxon>Embryophyta</taxon>
        <taxon>Tracheophyta</taxon>
        <taxon>Spermatophyta</taxon>
        <taxon>Magnoliopsida</taxon>
        <taxon>eudicotyledons</taxon>
        <taxon>Gunneridae</taxon>
        <taxon>Pentapetalae</taxon>
        <taxon>rosids</taxon>
        <taxon>fabids</taxon>
        <taxon>Fabales</taxon>
        <taxon>Fabaceae</taxon>
        <taxon>Caesalpinioideae</taxon>
        <taxon>Cassia clade</taxon>
        <taxon>Senna</taxon>
    </lineage>
</organism>
<evidence type="ECO:0000256" key="5">
    <source>
        <dbReference type="ARBA" id="ARBA00022617"/>
    </source>
</evidence>
<dbReference type="PANTHER" id="PTHR24286:SF254">
    <property type="entry name" value="3-EPI-6-DEOXOCATHASTERONE 23-MONOOXYGENASE CYP90C1"/>
    <property type="match status" value="1"/>
</dbReference>
<evidence type="ECO:0000256" key="7">
    <source>
        <dbReference type="ARBA" id="ARBA00022723"/>
    </source>
</evidence>
<comment type="pathway">
    <text evidence="14">Plant hormone biosynthesis; brassinosteroid biosynthesis.</text>
</comment>
<evidence type="ECO:0000256" key="22">
    <source>
        <dbReference type="ARBA" id="ARBA00083187"/>
    </source>
</evidence>
<dbReference type="GO" id="GO:0020037">
    <property type="term" value="F:heme binding"/>
    <property type="evidence" value="ECO:0007669"/>
    <property type="project" value="InterPro"/>
</dbReference>
<dbReference type="GO" id="GO:0048366">
    <property type="term" value="P:leaf development"/>
    <property type="evidence" value="ECO:0007669"/>
    <property type="project" value="UniProtKB-ARBA"/>
</dbReference>
<comment type="catalytic activity">
    <reaction evidence="15">
        <text>(22S,24R)-22-hydroxy-5alpha-ergostan-3-one + reduced [NADPH--hemoprotein reductase] + O2 = 3-dehydro-6-deoxoteasterone + oxidized [NADPH--hemoprotein reductase] + H2O + H(+)</text>
        <dbReference type="Rhea" id="RHEA:27325"/>
        <dbReference type="Rhea" id="RHEA-COMP:11964"/>
        <dbReference type="Rhea" id="RHEA-COMP:11965"/>
        <dbReference type="ChEBI" id="CHEBI:15377"/>
        <dbReference type="ChEBI" id="CHEBI:15378"/>
        <dbReference type="ChEBI" id="CHEBI:15379"/>
        <dbReference type="ChEBI" id="CHEBI:20710"/>
        <dbReference type="ChEBI" id="CHEBI:57618"/>
        <dbReference type="ChEBI" id="CHEBI:58210"/>
        <dbReference type="ChEBI" id="CHEBI:59411"/>
        <dbReference type="EC" id="1.14.14.147"/>
    </reaction>
</comment>
<evidence type="ECO:0000256" key="6">
    <source>
        <dbReference type="ARBA" id="ARBA00022692"/>
    </source>
</evidence>
<evidence type="ECO:0000256" key="13">
    <source>
        <dbReference type="ARBA" id="ARBA00023136"/>
    </source>
</evidence>
<evidence type="ECO:0000256" key="20">
    <source>
        <dbReference type="ARBA" id="ARBA00076244"/>
    </source>
</evidence>
<comment type="caution">
    <text evidence="27">The sequence shown here is derived from an EMBL/GenBank/DDBJ whole genome shotgun (WGS) entry which is preliminary data.</text>
</comment>
<evidence type="ECO:0000256" key="23">
    <source>
        <dbReference type="ARBA" id="ARBA00084112"/>
    </source>
</evidence>
<gene>
    <name evidence="27" type="ORF">G2W53_036434</name>
</gene>
<evidence type="ECO:0000256" key="26">
    <source>
        <dbReference type="SAM" id="Phobius"/>
    </source>
</evidence>
<dbReference type="EMBL" id="JAAIUW010000011">
    <property type="protein sequence ID" value="KAF7809691.1"/>
    <property type="molecule type" value="Genomic_DNA"/>
</dbReference>
<dbReference type="Gene3D" id="1.10.630.10">
    <property type="entry name" value="Cytochrome P450"/>
    <property type="match status" value="1"/>
</dbReference>
<comment type="pathway">
    <text evidence="17">Steroid biosynthesis.</text>
</comment>
<evidence type="ECO:0000256" key="21">
    <source>
        <dbReference type="ARBA" id="ARBA00078776"/>
    </source>
</evidence>
<dbReference type="InterPro" id="IPR002401">
    <property type="entry name" value="Cyt_P450_E_grp-I"/>
</dbReference>
<keyword evidence="6 26" id="KW-0812">Transmembrane</keyword>
<keyword evidence="7 24" id="KW-0479">Metal-binding</keyword>
<evidence type="ECO:0000256" key="1">
    <source>
        <dbReference type="ARBA" id="ARBA00001971"/>
    </source>
</evidence>
<dbReference type="EC" id="1.14.14.147" evidence="18"/>
<reference evidence="27" key="1">
    <citation type="submission" date="2020-09" db="EMBL/GenBank/DDBJ databases">
        <title>Genome-Enabled Discovery of Anthraquinone Biosynthesis in Senna tora.</title>
        <authorList>
            <person name="Kang S.-H."/>
            <person name="Pandey R.P."/>
            <person name="Lee C.-M."/>
            <person name="Sim J.-S."/>
            <person name="Jeong J.-T."/>
            <person name="Choi B.-S."/>
            <person name="Jung M."/>
            <person name="Ginzburg D."/>
            <person name="Zhao K."/>
            <person name="Won S.Y."/>
            <person name="Oh T.-J."/>
            <person name="Yu Y."/>
            <person name="Kim N.-H."/>
            <person name="Lee O.R."/>
            <person name="Lee T.-H."/>
            <person name="Bashyal P."/>
            <person name="Kim T.-S."/>
            <person name="Lee W.-H."/>
            <person name="Kawkins C."/>
            <person name="Kim C.-K."/>
            <person name="Kim J.S."/>
            <person name="Ahn B.O."/>
            <person name="Rhee S.Y."/>
            <person name="Sohng J.K."/>
        </authorList>
    </citation>
    <scope>NUCLEOTIDE SEQUENCE</scope>
    <source>
        <tissue evidence="27">Leaf</tissue>
    </source>
</reference>
<evidence type="ECO:0000256" key="25">
    <source>
        <dbReference type="RuleBase" id="RU000461"/>
    </source>
</evidence>
<keyword evidence="23" id="KW-0443">Lipid metabolism</keyword>
<proteinExistence type="inferred from homology"/>
<dbReference type="Pfam" id="PF00067">
    <property type="entry name" value="p450"/>
    <property type="match status" value="1"/>
</dbReference>
<protein>
    <recommendedName>
        <fullName evidence="18">22alpha-hydroxysteroid 23-monooxygenase</fullName>
        <ecNumber evidence="18">1.14.14.147</ecNumber>
    </recommendedName>
    <alternativeName>
        <fullName evidence="21">(22R,23R)-22,23-dihydroxy-campest-4-en-3-one synthase</fullName>
    </alternativeName>
    <alternativeName>
        <fullName evidence="22">(22R,23R)-22,23-dihydroxycampesterol synthase</fullName>
    </alternativeName>
    <alternativeName>
        <fullName evidence="19">6-deoxoteasterone synthase</fullName>
    </alternativeName>
    <alternativeName>
        <fullName evidence="20">Teasterone synthase</fullName>
    </alternativeName>
</protein>
<comment type="catalytic activity">
    <reaction evidence="16">
        <text>3-epi-6-deoxocathasterone + reduced [NADPH--hemoprotein reductase] + O2 = 6-deoxotyphasterol + oxidized [NADPH--hemoprotein reductase] + H2O + H(+)</text>
        <dbReference type="Rhea" id="RHEA:27321"/>
        <dbReference type="Rhea" id="RHEA-COMP:11964"/>
        <dbReference type="Rhea" id="RHEA-COMP:11965"/>
        <dbReference type="ChEBI" id="CHEBI:15377"/>
        <dbReference type="ChEBI" id="CHEBI:15378"/>
        <dbReference type="ChEBI" id="CHEBI:15379"/>
        <dbReference type="ChEBI" id="CHEBI:20717"/>
        <dbReference type="ChEBI" id="CHEBI:57618"/>
        <dbReference type="ChEBI" id="CHEBI:58210"/>
        <dbReference type="ChEBI" id="CHEBI:59410"/>
        <dbReference type="EC" id="1.14.14.147"/>
    </reaction>
</comment>
<keyword evidence="10 25" id="KW-0560">Oxidoreductase</keyword>
<evidence type="ECO:0000256" key="19">
    <source>
        <dbReference type="ARBA" id="ARBA00075093"/>
    </source>
</evidence>
<evidence type="ECO:0000256" key="15">
    <source>
        <dbReference type="ARBA" id="ARBA00050234"/>
    </source>
</evidence>
<name>A0A834W8R0_9FABA</name>
<keyword evidence="8" id="KW-0752">Steroid biosynthesis</keyword>
<dbReference type="GO" id="GO:0010268">
    <property type="term" value="P:brassinosteroid homeostasis"/>
    <property type="evidence" value="ECO:0007669"/>
    <property type="project" value="TreeGrafter"/>
</dbReference>
<keyword evidence="9 26" id="KW-1133">Transmembrane helix</keyword>
<dbReference type="PANTHER" id="PTHR24286">
    <property type="entry name" value="CYTOCHROME P450 26"/>
    <property type="match status" value="1"/>
</dbReference>
<dbReference type="InterPro" id="IPR036396">
    <property type="entry name" value="Cyt_P450_sf"/>
</dbReference>
<evidence type="ECO:0000313" key="27">
    <source>
        <dbReference type="EMBL" id="KAF7809691.1"/>
    </source>
</evidence>
<comment type="pathway">
    <text evidence="3">Hormone biosynthesis.</text>
</comment>
<comment type="cofactor">
    <cofactor evidence="1 24">
        <name>heme</name>
        <dbReference type="ChEBI" id="CHEBI:30413"/>
    </cofactor>
</comment>
<dbReference type="SUPFAM" id="SSF48264">
    <property type="entry name" value="Cytochrome P450"/>
    <property type="match status" value="1"/>
</dbReference>
<evidence type="ECO:0000256" key="10">
    <source>
        <dbReference type="ARBA" id="ARBA00023002"/>
    </source>
</evidence>
<dbReference type="Proteomes" id="UP000634136">
    <property type="component" value="Unassembled WGS sequence"/>
</dbReference>
<dbReference type="PRINTS" id="PR00463">
    <property type="entry name" value="EP450I"/>
</dbReference>
<accession>A0A834W8R0</accession>
<sequence length="486" mass="55368">MEYWKWIIVMMVVIISSVWVVIGKKKRKSIKLMKGKSPKGSKGWPFVGETFDFIASGYGASQPLIFMEKRKSLYGSVFKTSILGSDVIVSTEAEMNKVILQNQGNVFIPAYPKSIHELMGENSILQMNGNLHRKLHSLIGNFLRSPLFKSRITPHIQRSVTHRLATWHSQPIIYLQDEVKNITFSILVNVLMSIGPGEELELLKREFQEFIKGLICLPINFPGTTLYKSLKAKERMVKMVGRIIEERQRQNNNSESEEKGAGAANDVVEALLRDNNEEPKLSLETISGNIIEMMIPGEETLPTAITMSVHFLTHSPLALAKLLEENMELKRQKAESGNAYAWTDYMSLSFTQNVISETLRLANIVNAIWRKAVKDVEIKGYLIPKGACVVASLMSVHMDTMNYENPFEFDPWRWEKNGAVASNNRFTPFGGGQRLCPGLELSRLELSIFLHHFVTTYRWEAEKDEIIYFPTVKMRRKLPIRVKAIN</sequence>
<comment type="similarity">
    <text evidence="4 25">Belongs to the cytochrome P450 family.</text>
</comment>
<evidence type="ECO:0000256" key="16">
    <source>
        <dbReference type="ARBA" id="ARBA00051572"/>
    </source>
</evidence>
<evidence type="ECO:0000256" key="12">
    <source>
        <dbReference type="ARBA" id="ARBA00023033"/>
    </source>
</evidence>
<keyword evidence="13 26" id="KW-0472">Membrane</keyword>
<dbReference type="FunFam" id="1.10.630.10:FF:000048">
    <property type="entry name" value="3-epi-6-deoxocathasterone 23-monooxygenase CYP90D1"/>
    <property type="match status" value="1"/>
</dbReference>
<comment type="subcellular location">
    <subcellularLocation>
        <location evidence="2">Endoplasmic reticulum membrane</location>
        <topology evidence="2">Single-pass membrane protein</topology>
    </subcellularLocation>
</comment>
<keyword evidence="11 24" id="KW-0408">Iron</keyword>
<evidence type="ECO:0000256" key="24">
    <source>
        <dbReference type="PIRSR" id="PIRSR602401-1"/>
    </source>
</evidence>
<evidence type="ECO:0000256" key="18">
    <source>
        <dbReference type="ARBA" id="ARBA00066344"/>
    </source>
</evidence>
<dbReference type="GO" id="GO:0048441">
    <property type="term" value="P:petal development"/>
    <property type="evidence" value="ECO:0007669"/>
    <property type="project" value="UniProtKB-ARBA"/>
</dbReference>
<dbReference type="GO" id="GO:0005506">
    <property type="term" value="F:iron ion binding"/>
    <property type="evidence" value="ECO:0007669"/>
    <property type="project" value="InterPro"/>
</dbReference>
<evidence type="ECO:0000256" key="4">
    <source>
        <dbReference type="ARBA" id="ARBA00010617"/>
    </source>
</evidence>
<evidence type="ECO:0000313" key="28">
    <source>
        <dbReference type="Proteomes" id="UP000634136"/>
    </source>
</evidence>
<evidence type="ECO:0000256" key="14">
    <source>
        <dbReference type="ARBA" id="ARBA00037910"/>
    </source>
</evidence>
<dbReference type="GO" id="GO:0102097">
    <property type="term" value="F:22alpha-hydroxysteroid 23-monooxygenase activity"/>
    <property type="evidence" value="ECO:0007669"/>
    <property type="project" value="UniProtKB-EC"/>
</dbReference>
<evidence type="ECO:0000256" key="9">
    <source>
        <dbReference type="ARBA" id="ARBA00022989"/>
    </source>
</evidence>
<dbReference type="InterPro" id="IPR017972">
    <property type="entry name" value="Cyt_P450_CS"/>
</dbReference>
<dbReference type="GO" id="GO:0016132">
    <property type="term" value="P:brassinosteroid biosynthetic process"/>
    <property type="evidence" value="ECO:0007669"/>
    <property type="project" value="UniProtKB-KW"/>
</dbReference>
<evidence type="ECO:0000256" key="2">
    <source>
        <dbReference type="ARBA" id="ARBA00004389"/>
    </source>
</evidence>
<keyword evidence="28" id="KW-1185">Reference proteome</keyword>
<dbReference type="PRINTS" id="PR00385">
    <property type="entry name" value="P450"/>
</dbReference>
<keyword evidence="23" id="KW-1069">Brassinosteroid biosynthesis</keyword>
<feature type="transmembrane region" description="Helical" evidence="26">
    <location>
        <begin position="6"/>
        <end position="23"/>
    </location>
</feature>
<evidence type="ECO:0000256" key="11">
    <source>
        <dbReference type="ARBA" id="ARBA00023004"/>
    </source>
</evidence>